<keyword evidence="4" id="KW-0472">Membrane</keyword>
<evidence type="ECO:0000256" key="2">
    <source>
        <dbReference type="ARBA" id="ARBA00009477"/>
    </source>
</evidence>
<evidence type="ECO:0000256" key="4">
    <source>
        <dbReference type="SAM" id="Phobius"/>
    </source>
</evidence>
<accession>A0A411HJN4</accession>
<dbReference type="InterPro" id="IPR058624">
    <property type="entry name" value="MdtA-like_HH"/>
</dbReference>
<evidence type="ECO:0000259" key="5">
    <source>
        <dbReference type="Pfam" id="PF25876"/>
    </source>
</evidence>
<evidence type="ECO:0000259" key="6">
    <source>
        <dbReference type="Pfam" id="PF25917"/>
    </source>
</evidence>
<comment type="subcellular location">
    <subcellularLocation>
        <location evidence="1">Cell envelope</location>
    </subcellularLocation>
</comment>
<comment type="similarity">
    <text evidence="2">Belongs to the membrane fusion protein (MFP) (TC 8.A.1) family.</text>
</comment>
<dbReference type="Gene3D" id="1.10.287.470">
    <property type="entry name" value="Helix hairpin bin"/>
    <property type="match status" value="1"/>
</dbReference>
<dbReference type="PANTHER" id="PTHR30469">
    <property type="entry name" value="MULTIDRUG RESISTANCE PROTEIN MDTA"/>
    <property type="match status" value="1"/>
</dbReference>
<dbReference type="PANTHER" id="PTHR30469:SF37">
    <property type="entry name" value="RAGD PROTEIN"/>
    <property type="match status" value="1"/>
</dbReference>
<protein>
    <submittedName>
        <fullName evidence="9">Efflux RND transporter periplasmic adaptor subunit</fullName>
    </submittedName>
</protein>
<dbReference type="SUPFAM" id="SSF111369">
    <property type="entry name" value="HlyD-like secretion proteins"/>
    <property type="match status" value="1"/>
</dbReference>
<dbReference type="KEGG" id="xbc:ELE36_09580"/>
<dbReference type="GO" id="GO:1990281">
    <property type="term" value="C:efflux pump complex"/>
    <property type="evidence" value="ECO:0007669"/>
    <property type="project" value="TreeGrafter"/>
</dbReference>
<dbReference type="Proteomes" id="UP000291562">
    <property type="component" value="Chromosome"/>
</dbReference>
<dbReference type="Pfam" id="PF25954">
    <property type="entry name" value="Beta-barrel_RND_2"/>
    <property type="match status" value="1"/>
</dbReference>
<dbReference type="InterPro" id="IPR006143">
    <property type="entry name" value="RND_pump_MFP"/>
</dbReference>
<keyword evidence="3" id="KW-0813">Transport</keyword>
<evidence type="ECO:0000259" key="7">
    <source>
        <dbReference type="Pfam" id="PF25954"/>
    </source>
</evidence>
<dbReference type="RefSeq" id="WP_129832854.1">
    <property type="nucleotide sequence ID" value="NZ_CP035704.1"/>
</dbReference>
<dbReference type="Gene3D" id="2.40.50.100">
    <property type="match status" value="1"/>
</dbReference>
<keyword evidence="10" id="KW-1185">Reference proteome</keyword>
<keyword evidence="4" id="KW-0812">Transmembrane</keyword>
<dbReference type="NCBIfam" id="TIGR01730">
    <property type="entry name" value="RND_mfp"/>
    <property type="match status" value="1"/>
</dbReference>
<feature type="domain" description="Multidrug resistance protein MdtA-like barrel-sandwich hybrid" evidence="6">
    <location>
        <begin position="82"/>
        <end position="215"/>
    </location>
</feature>
<dbReference type="Gene3D" id="2.40.420.20">
    <property type="match status" value="1"/>
</dbReference>
<dbReference type="AlphaFoldDB" id="A0A411HJN4"/>
<dbReference type="EMBL" id="CP035704">
    <property type="protein sequence ID" value="QBB70597.1"/>
    <property type="molecule type" value="Genomic_DNA"/>
</dbReference>
<evidence type="ECO:0000259" key="8">
    <source>
        <dbReference type="Pfam" id="PF25967"/>
    </source>
</evidence>
<proteinExistence type="inferred from homology"/>
<dbReference type="InterPro" id="IPR058625">
    <property type="entry name" value="MdtA-like_BSH"/>
</dbReference>
<sequence length="395" mass="41057">MSPDSPTPTFSHRTLRLSGLVFVVVALIVVITGIVSRARADTRLRDWTDTQAVPTVAVIAPGGAGAASTLDLPGRLEAYSRASIFARVSGYLKSWNVDIGSPVKAGQLLAEIETPDLDQQLLQAKADLASAQANAALASTTAKRWQSMLGTDAISRQEADEKTGDLATKQAMVKAAQANVDRVLAMKGFTRIVAPFDGIVTARSTDLGALINAGGGAGQELFVISDTKKLRVYVSVPQSYTTNIKPGSKAKISVPEQPGKTYAATVESSAQAVNTASGSVLMQLAVDNANSELLPGGFANVNLQLPQDLTALNVPASALMFDASGLRVATVGKDNKVLLKQVTIARDLGKVIELGSGVVADDRVIESPPDGIADGDVVHVADPAAKKDAPAKPKA</sequence>
<feature type="domain" description="Multidrug resistance protein MdtA-like alpha-helical hairpin" evidence="5">
    <location>
        <begin position="120"/>
        <end position="181"/>
    </location>
</feature>
<dbReference type="GO" id="GO:0015562">
    <property type="term" value="F:efflux transmembrane transporter activity"/>
    <property type="evidence" value="ECO:0007669"/>
    <property type="project" value="TreeGrafter"/>
</dbReference>
<dbReference type="Pfam" id="PF25917">
    <property type="entry name" value="BSH_RND"/>
    <property type="match status" value="1"/>
</dbReference>
<feature type="domain" description="Multidrug resistance protein MdtA-like C-terminal permuted SH3" evidence="8">
    <location>
        <begin position="311"/>
        <end position="365"/>
    </location>
</feature>
<name>A0A411HJN4_9GAMM</name>
<evidence type="ECO:0000313" key="10">
    <source>
        <dbReference type="Proteomes" id="UP000291562"/>
    </source>
</evidence>
<organism evidence="9 10">
    <name type="scientific">Pseudolysobacter antarcticus</name>
    <dbReference type="NCBI Taxonomy" id="2511995"/>
    <lineage>
        <taxon>Bacteria</taxon>
        <taxon>Pseudomonadati</taxon>
        <taxon>Pseudomonadota</taxon>
        <taxon>Gammaproteobacteria</taxon>
        <taxon>Lysobacterales</taxon>
        <taxon>Rhodanobacteraceae</taxon>
        <taxon>Pseudolysobacter</taxon>
    </lineage>
</organism>
<dbReference type="Pfam" id="PF25876">
    <property type="entry name" value="HH_MFP_RND"/>
    <property type="match status" value="1"/>
</dbReference>
<reference evidence="9 10" key="1">
    <citation type="submission" date="2019-01" db="EMBL/GenBank/DDBJ databases">
        <title>Pseudolysobacter antarctica gen. nov., sp. nov., isolated from Fildes Peninsula, Antarctica.</title>
        <authorList>
            <person name="Wei Z."/>
            <person name="Peng F."/>
        </authorList>
    </citation>
    <scope>NUCLEOTIDE SEQUENCE [LARGE SCALE GENOMIC DNA]</scope>
    <source>
        <strain evidence="9 10">AQ6-296</strain>
    </source>
</reference>
<dbReference type="InterPro" id="IPR058792">
    <property type="entry name" value="Beta-barrel_RND_2"/>
</dbReference>
<evidence type="ECO:0000256" key="1">
    <source>
        <dbReference type="ARBA" id="ARBA00004196"/>
    </source>
</evidence>
<keyword evidence="4" id="KW-1133">Transmembrane helix</keyword>
<feature type="transmembrane region" description="Helical" evidence="4">
    <location>
        <begin position="15"/>
        <end position="35"/>
    </location>
</feature>
<dbReference type="OrthoDB" id="9806939at2"/>
<dbReference type="Pfam" id="PF25967">
    <property type="entry name" value="RND-MFP_C"/>
    <property type="match status" value="1"/>
</dbReference>
<feature type="domain" description="CusB-like beta-barrel" evidence="7">
    <location>
        <begin position="233"/>
        <end position="304"/>
    </location>
</feature>
<dbReference type="InterPro" id="IPR058627">
    <property type="entry name" value="MdtA-like_C"/>
</dbReference>
<evidence type="ECO:0000256" key="3">
    <source>
        <dbReference type="ARBA" id="ARBA00022448"/>
    </source>
</evidence>
<evidence type="ECO:0000313" key="9">
    <source>
        <dbReference type="EMBL" id="QBB70597.1"/>
    </source>
</evidence>
<gene>
    <name evidence="9" type="ORF">ELE36_09580</name>
</gene>
<dbReference type="Gene3D" id="2.40.30.170">
    <property type="match status" value="1"/>
</dbReference>